<dbReference type="GO" id="GO:0016614">
    <property type="term" value="F:oxidoreductase activity, acting on CH-OH group of donors"/>
    <property type="evidence" value="ECO:0007669"/>
    <property type="project" value="UniProtKB-ARBA"/>
</dbReference>
<gene>
    <name evidence="3" type="primary">yjdA</name>
    <name evidence="3" type="ORF">GCM10011398_26930</name>
</gene>
<organism evidence="3 4">
    <name type="scientific">Virgibacillus oceani</name>
    <dbReference type="NCBI Taxonomy" id="1479511"/>
    <lineage>
        <taxon>Bacteria</taxon>
        <taxon>Bacillati</taxon>
        <taxon>Bacillota</taxon>
        <taxon>Bacilli</taxon>
        <taxon>Bacillales</taxon>
        <taxon>Bacillaceae</taxon>
        <taxon>Virgibacillus</taxon>
    </lineage>
</organism>
<protein>
    <submittedName>
        <fullName evidence="3">Oxidoreductase YjdA</fullName>
    </submittedName>
</protein>
<dbReference type="PRINTS" id="PR00081">
    <property type="entry name" value="GDHRDH"/>
</dbReference>
<reference evidence="3" key="1">
    <citation type="journal article" date="2014" name="Int. J. Syst. Evol. Microbiol.">
        <title>Complete genome sequence of Corynebacterium casei LMG S-19264T (=DSM 44701T), isolated from a smear-ripened cheese.</title>
        <authorList>
            <consortium name="US DOE Joint Genome Institute (JGI-PGF)"/>
            <person name="Walter F."/>
            <person name="Albersmeier A."/>
            <person name="Kalinowski J."/>
            <person name="Ruckert C."/>
        </authorList>
    </citation>
    <scope>NUCLEOTIDE SEQUENCE</scope>
    <source>
        <strain evidence="3">CGMCC 1.12754</strain>
    </source>
</reference>
<name>A0A917HIY2_9BACI</name>
<keyword evidence="4" id="KW-1185">Reference proteome</keyword>
<dbReference type="RefSeq" id="WP_188455896.1">
    <property type="nucleotide sequence ID" value="NZ_BMFR01000011.1"/>
</dbReference>
<dbReference type="InterPro" id="IPR002347">
    <property type="entry name" value="SDR_fam"/>
</dbReference>
<dbReference type="PANTHER" id="PTHR48107">
    <property type="entry name" value="NADPH-DEPENDENT ALDEHYDE REDUCTASE-LIKE PROTEIN, CHLOROPLASTIC-RELATED"/>
    <property type="match status" value="1"/>
</dbReference>
<reference evidence="3" key="2">
    <citation type="submission" date="2020-09" db="EMBL/GenBank/DDBJ databases">
        <authorList>
            <person name="Sun Q."/>
            <person name="Zhou Y."/>
        </authorList>
    </citation>
    <scope>NUCLEOTIDE SEQUENCE</scope>
    <source>
        <strain evidence="3">CGMCC 1.12754</strain>
    </source>
</reference>
<dbReference type="PRINTS" id="PR00080">
    <property type="entry name" value="SDRFAMILY"/>
</dbReference>
<dbReference type="PANTHER" id="PTHR48107:SF7">
    <property type="entry name" value="RE15974P"/>
    <property type="match status" value="1"/>
</dbReference>
<dbReference type="InterPro" id="IPR036291">
    <property type="entry name" value="NAD(P)-bd_dom_sf"/>
</dbReference>
<comment type="similarity">
    <text evidence="1">Belongs to the short-chain dehydrogenases/reductases (SDR) family.</text>
</comment>
<dbReference type="Pfam" id="PF13561">
    <property type="entry name" value="adh_short_C2"/>
    <property type="match status" value="1"/>
</dbReference>
<dbReference type="SUPFAM" id="SSF51735">
    <property type="entry name" value="NAD(P)-binding Rossmann-fold domains"/>
    <property type="match status" value="1"/>
</dbReference>
<sequence>MKKLANQVAVVTGVGHSNGIGAAVCRTLAAEGAAIFFTHWNAGSVWPKTFQKELTDLGARYEHLDIDLSQSDAPDLILDDVTEKLGEPTILINNAAHSLRDGYLQLDAKTLDDHYAVNMRATLLLSVEFARRLQKSGNISGRIVNMTSGQGKGPMIEELAYGATKGAISAFTLSLSAEVAPLGITVNAVNPGPTDTGWMSEKTKHMLKPKFLMGRIGLPNDAARLIAFLVSDEAEWITGQVIDSEGGFLRQ</sequence>
<keyword evidence="2" id="KW-0560">Oxidoreductase</keyword>
<proteinExistence type="inferred from homology"/>
<accession>A0A917HIY2</accession>
<evidence type="ECO:0000313" key="3">
    <source>
        <dbReference type="EMBL" id="GGG80143.1"/>
    </source>
</evidence>
<dbReference type="Gene3D" id="3.40.50.720">
    <property type="entry name" value="NAD(P)-binding Rossmann-like Domain"/>
    <property type="match status" value="1"/>
</dbReference>
<evidence type="ECO:0000256" key="2">
    <source>
        <dbReference type="ARBA" id="ARBA00023002"/>
    </source>
</evidence>
<evidence type="ECO:0000313" key="4">
    <source>
        <dbReference type="Proteomes" id="UP000622860"/>
    </source>
</evidence>
<dbReference type="NCBIfam" id="NF009389">
    <property type="entry name" value="PRK12748.1"/>
    <property type="match status" value="1"/>
</dbReference>
<dbReference type="PROSITE" id="PS00061">
    <property type="entry name" value="ADH_SHORT"/>
    <property type="match status" value="1"/>
</dbReference>
<dbReference type="Proteomes" id="UP000622860">
    <property type="component" value="Unassembled WGS sequence"/>
</dbReference>
<dbReference type="EMBL" id="BMFR01000011">
    <property type="protein sequence ID" value="GGG80143.1"/>
    <property type="molecule type" value="Genomic_DNA"/>
</dbReference>
<dbReference type="AlphaFoldDB" id="A0A917HIY2"/>
<dbReference type="CDD" id="cd05233">
    <property type="entry name" value="SDR_c"/>
    <property type="match status" value="1"/>
</dbReference>
<dbReference type="InterPro" id="IPR020904">
    <property type="entry name" value="Sc_DH/Rdtase_CS"/>
</dbReference>
<evidence type="ECO:0000256" key="1">
    <source>
        <dbReference type="ARBA" id="ARBA00006484"/>
    </source>
</evidence>
<comment type="caution">
    <text evidence="3">The sequence shown here is derived from an EMBL/GenBank/DDBJ whole genome shotgun (WGS) entry which is preliminary data.</text>
</comment>